<protein>
    <submittedName>
        <fullName evidence="2">5'-methylthioadenosine/S-adenosylhomocysteine nucleosidase</fullName>
    </submittedName>
</protein>
<evidence type="ECO:0000259" key="1">
    <source>
        <dbReference type="Pfam" id="PF01048"/>
    </source>
</evidence>
<comment type="caution">
    <text evidence="2">The sequence shown here is derived from an EMBL/GenBank/DDBJ whole genome shotgun (WGS) entry which is preliminary data.</text>
</comment>
<evidence type="ECO:0000313" key="2">
    <source>
        <dbReference type="EMBL" id="MDS1271830.1"/>
    </source>
</evidence>
<dbReference type="Proteomes" id="UP001250214">
    <property type="component" value="Unassembled WGS sequence"/>
</dbReference>
<dbReference type="SUPFAM" id="SSF53167">
    <property type="entry name" value="Purine and uridine phosphorylases"/>
    <property type="match status" value="1"/>
</dbReference>
<dbReference type="InterPro" id="IPR035994">
    <property type="entry name" value="Nucleoside_phosphorylase_sf"/>
</dbReference>
<reference evidence="3" key="1">
    <citation type="submission" date="2023-07" db="EMBL/GenBank/DDBJ databases">
        <title>Novel species in the genus Lipingzhangella isolated from Sambhar Salt Lake.</title>
        <authorList>
            <person name="Jiya N."/>
            <person name="Kajale S."/>
            <person name="Sharma A."/>
        </authorList>
    </citation>
    <scope>NUCLEOTIDE SEQUENCE [LARGE SCALE GENOMIC DNA]</scope>
    <source>
        <strain evidence="3">LS1_29</strain>
    </source>
</reference>
<name>A0ABU2HAF2_9ACTN</name>
<feature type="domain" description="Nucleoside phosphorylase" evidence="1">
    <location>
        <begin position="53"/>
        <end position="298"/>
    </location>
</feature>
<keyword evidence="3" id="KW-1185">Reference proteome</keyword>
<dbReference type="PANTHER" id="PTHR46832:SF1">
    <property type="entry name" value="5'-METHYLTHIOADENOSINE_S-ADENOSYLHOMOCYSTEINE NUCLEOSIDASE"/>
    <property type="match status" value="1"/>
</dbReference>
<organism evidence="2 3">
    <name type="scientific">Lipingzhangella rawalii</name>
    <dbReference type="NCBI Taxonomy" id="2055835"/>
    <lineage>
        <taxon>Bacteria</taxon>
        <taxon>Bacillati</taxon>
        <taxon>Actinomycetota</taxon>
        <taxon>Actinomycetes</taxon>
        <taxon>Streptosporangiales</taxon>
        <taxon>Nocardiopsidaceae</taxon>
        <taxon>Lipingzhangella</taxon>
    </lineage>
</organism>
<proteinExistence type="predicted"/>
<dbReference type="EMBL" id="JAVLVT010000008">
    <property type="protein sequence ID" value="MDS1271830.1"/>
    <property type="molecule type" value="Genomic_DNA"/>
</dbReference>
<evidence type="ECO:0000313" key="3">
    <source>
        <dbReference type="Proteomes" id="UP001250214"/>
    </source>
</evidence>
<dbReference type="PANTHER" id="PTHR46832">
    <property type="entry name" value="5'-METHYLTHIOADENOSINE/S-ADENOSYLHOMOCYSTEINE NUCLEOSIDASE"/>
    <property type="match status" value="1"/>
</dbReference>
<dbReference type="RefSeq" id="WP_310913386.1">
    <property type="nucleotide sequence ID" value="NZ_JAVLVT010000008.1"/>
</dbReference>
<gene>
    <name evidence="2" type="ORF">RIF23_16170</name>
</gene>
<dbReference type="InterPro" id="IPR000845">
    <property type="entry name" value="Nucleoside_phosphorylase_d"/>
</dbReference>
<accession>A0ABU2HAF2</accession>
<dbReference type="Pfam" id="PF01048">
    <property type="entry name" value="PNP_UDP_1"/>
    <property type="match status" value="1"/>
</dbReference>
<dbReference type="Gene3D" id="3.40.50.1580">
    <property type="entry name" value="Nucleoside phosphorylase domain"/>
    <property type="match status" value="1"/>
</dbReference>
<sequence>MTRIGPNRGVVNVGDNNNVSGNAFEGSTVAYSLGQATDPTAQEPAKPEHPWDIGVVTILAEEAQAIHDTLGLAREPGRAGGLIFHTGRIEDHGQTKRVVATRTHGQGQRSAMAACEHLRQHFNPRLLVLFGIGGGLDDIDVGDVVIGTRVVYYELRKEKPEATVRRGEDRETPAEIVHSVNAFFTDHGEPAEFPGQVDEFRERTFRALPSPIGSGEAVVADADSDIRSFLAGYNDKILALDMEAGGLSQFWQENSADLGHNPGWLVVRGISDNADSAKDDRHHRLAARNAAHVLRALLPYLP</sequence>
<dbReference type="CDD" id="cd09008">
    <property type="entry name" value="MTAN"/>
    <property type="match status" value="1"/>
</dbReference>